<dbReference type="AlphaFoldDB" id="B3QUL5"/>
<dbReference type="SUPFAM" id="SSF54862">
    <property type="entry name" value="4Fe-4S ferredoxins"/>
    <property type="match status" value="1"/>
</dbReference>
<dbReference type="eggNOG" id="COG2768">
    <property type="taxonomic scope" value="Bacteria"/>
</dbReference>
<name>B3QUL5_CHLT3</name>
<evidence type="ECO:0000259" key="9">
    <source>
        <dbReference type="PROSITE" id="PS51379"/>
    </source>
</evidence>
<dbReference type="PANTHER" id="PTHR24960:SF79">
    <property type="entry name" value="PHOTOSYSTEM I IRON-SULFUR CENTER"/>
    <property type="match status" value="1"/>
</dbReference>
<keyword evidence="3" id="KW-0004">4Fe-4S</keyword>
<keyword evidence="5" id="KW-0249">Electron transport</keyword>
<dbReference type="Proteomes" id="UP000001208">
    <property type="component" value="Chromosome"/>
</dbReference>
<dbReference type="Pfam" id="PF00037">
    <property type="entry name" value="Fer4"/>
    <property type="match status" value="1"/>
</dbReference>
<feature type="region of interest" description="Disordered" evidence="8">
    <location>
        <begin position="61"/>
        <end position="81"/>
    </location>
</feature>
<dbReference type="PANTHER" id="PTHR24960">
    <property type="entry name" value="PHOTOSYSTEM I IRON-SULFUR CENTER-RELATED"/>
    <property type="match status" value="1"/>
</dbReference>
<dbReference type="PROSITE" id="PS51379">
    <property type="entry name" value="4FE4S_FER_2"/>
    <property type="match status" value="2"/>
</dbReference>
<evidence type="ECO:0000256" key="2">
    <source>
        <dbReference type="ARBA" id="ARBA00022448"/>
    </source>
</evidence>
<keyword evidence="4" id="KW-0479">Metal-binding</keyword>
<evidence type="ECO:0000256" key="1">
    <source>
        <dbReference type="ARBA" id="ARBA00001966"/>
    </source>
</evidence>
<dbReference type="OrthoDB" id="9803397at2"/>
<comment type="cofactor">
    <cofactor evidence="1">
        <name>[4Fe-4S] cluster</name>
        <dbReference type="ChEBI" id="CHEBI:49883"/>
    </cofactor>
</comment>
<evidence type="ECO:0000313" key="10">
    <source>
        <dbReference type="EMBL" id="ACF12921.1"/>
    </source>
</evidence>
<keyword evidence="2" id="KW-0813">Transport</keyword>
<feature type="compositionally biased region" description="Basic and acidic residues" evidence="8">
    <location>
        <begin position="67"/>
        <end position="81"/>
    </location>
</feature>
<dbReference type="FunFam" id="3.30.70.20:FF:000045">
    <property type="entry name" value="Ferredoxin, 4Fe-4S"/>
    <property type="match status" value="1"/>
</dbReference>
<evidence type="ECO:0000256" key="5">
    <source>
        <dbReference type="ARBA" id="ARBA00022982"/>
    </source>
</evidence>
<evidence type="ECO:0000256" key="7">
    <source>
        <dbReference type="ARBA" id="ARBA00023014"/>
    </source>
</evidence>
<organism evidence="10 11">
    <name type="scientific">Chloroherpeton thalassium (strain ATCC 35110 / GB-78)</name>
    <dbReference type="NCBI Taxonomy" id="517418"/>
    <lineage>
        <taxon>Bacteria</taxon>
        <taxon>Pseudomonadati</taxon>
        <taxon>Chlorobiota</taxon>
        <taxon>Chlorobiia</taxon>
        <taxon>Chlorobiales</taxon>
        <taxon>Chloroherpetonaceae</taxon>
        <taxon>Chloroherpeton</taxon>
    </lineage>
</organism>
<evidence type="ECO:0000256" key="4">
    <source>
        <dbReference type="ARBA" id="ARBA00022723"/>
    </source>
</evidence>
<dbReference type="GO" id="GO:0005737">
    <property type="term" value="C:cytoplasm"/>
    <property type="evidence" value="ECO:0007669"/>
    <property type="project" value="TreeGrafter"/>
</dbReference>
<dbReference type="RefSeq" id="WP_012499005.1">
    <property type="nucleotide sequence ID" value="NC_011026.1"/>
</dbReference>
<dbReference type="InterPro" id="IPR017896">
    <property type="entry name" value="4Fe4S_Fe-S-bd"/>
</dbReference>
<dbReference type="InterPro" id="IPR047927">
    <property type="entry name" value="YfhL-like"/>
</dbReference>
<dbReference type="GO" id="GO:0046872">
    <property type="term" value="F:metal ion binding"/>
    <property type="evidence" value="ECO:0007669"/>
    <property type="project" value="UniProtKB-KW"/>
</dbReference>
<feature type="domain" description="4Fe-4S ferredoxin-type" evidence="9">
    <location>
        <begin position="1"/>
        <end position="29"/>
    </location>
</feature>
<feature type="domain" description="4Fe-4S ferredoxin-type" evidence="9">
    <location>
        <begin position="31"/>
        <end position="64"/>
    </location>
</feature>
<dbReference type="KEGG" id="cts:Ctha_0450"/>
<evidence type="ECO:0000313" key="11">
    <source>
        <dbReference type="Proteomes" id="UP000001208"/>
    </source>
</evidence>
<gene>
    <name evidence="10" type="ordered locus">Ctha_0450</name>
</gene>
<sequence length="81" mass="8859">MALYITEDCISCGVCVDECPNNAIDYAESGYAINPDLCTECVGDFDAPQCMENCPSEAIQPDPNYQESKEDLLAKKERISG</sequence>
<keyword evidence="6" id="KW-0408">Iron</keyword>
<dbReference type="InterPro" id="IPR050157">
    <property type="entry name" value="PSI_iron-sulfur_center"/>
</dbReference>
<dbReference type="Gene3D" id="3.30.70.20">
    <property type="match status" value="1"/>
</dbReference>
<dbReference type="GO" id="GO:0051539">
    <property type="term" value="F:4 iron, 4 sulfur cluster binding"/>
    <property type="evidence" value="ECO:0007669"/>
    <property type="project" value="UniProtKB-KW"/>
</dbReference>
<keyword evidence="11" id="KW-1185">Reference proteome</keyword>
<keyword evidence="7" id="KW-0411">Iron-sulfur</keyword>
<evidence type="ECO:0000256" key="3">
    <source>
        <dbReference type="ARBA" id="ARBA00022485"/>
    </source>
</evidence>
<dbReference type="InterPro" id="IPR017900">
    <property type="entry name" value="4Fe4S_Fe_S_CS"/>
</dbReference>
<dbReference type="NCBIfam" id="NF033683">
    <property type="entry name" value="di_4Fe-4S_YfhL"/>
    <property type="match status" value="1"/>
</dbReference>
<reference evidence="10 11" key="1">
    <citation type="submission" date="2008-06" db="EMBL/GenBank/DDBJ databases">
        <title>Complete sequence of Chloroherpeton thalassium ATCC 35110.</title>
        <authorList>
            <consortium name="US DOE Joint Genome Institute"/>
            <person name="Lucas S."/>
            <person name="Copeland A."/>
            <person name="Lapidus A."/>
            <person name="Glavina del Rio T."/>
            <person name="Dalin E."/>
            <person name="Tice H."/>
            <person name="Bruce D."/>
            <person name="Goodwin L."/>
            <person name="Pitluck S."/>
            <person name="Schmutz J."/>
            <person name="Larimer F."/>
            <person name="Land M."/>
            <person name="Hauser L."/>
            <person name="Kyrpides N."/>
            <person name="Mikhailova N."/>
            <person name="Liu Z."/>
            <person name="Li T."/>
            <person name="Zhao F."/>
            <person name="Overmann J."/>
            <person name="Bryant D.A."/>
            <person name="Richardson P."/>
        </authorList>
    </citation>
    <scope>NUCLEOTIDE SEQUENCE [LARGE SCALE GENOMIC DNA]</scope>
    <source>
        <strain evidence="11">ATCC 35110 / GB-78</strain>
    </source>
</reference>
<proteinExistence type="predicted"/>
<dbReference type="HOGENOM" id="CLU_139698_11_0_10"/>
<dbReference type="EMBL" id="CP001100">
    <property type="protein sequence ID" value="ACF12921.1"/>
    <property type="molecule type" value="Genomic_DNA"/>
</dbReference>
<evidence type="ECO:0000256" key="8">
    <source>
        <dbReference type="SAM" id="MobiDB-lite"/>
    </source>
</evidence>
<evidence type="ECO:0000256" key="6">
    <source>
        <dbReference type="ARBA" id="ARBA00023004"/>
    </source>
</evidence>
<dbReference type="PROSITE" id="PS00198">
    <property type="entry name" value="4FE4S_FER_1"/>
    <property type="match status" value="1"/>
</dbReference>
<protein>
    <submittedName>
        <fullName evidence="10">4Fe-4S ferredoxin iron-sulfur binding domain protein</fullName>
    </submittedName>
</protein>
<accession>B3QUL5</accession>